<protein>
    <submittedName>
        <fullName evidence="4 5">D-alanyl-D-alanine carboxypeptidase/D-alanyl-D-alanine-endopeptidase</fullName>
        <ecNumber evidence="5">3.4.16.4</ecNumber>
        <ecNumber evidence="5">3.4.21.-</ecNumber>
    </submittedName>
</protein>
<keyword evidence="2 5" id="KW-0378">Hydrolase</keyword>
<dbReference type="Gene3D" id="3.50.80.20">
    <property type="entry name" value="D-Ala-D-Ala carboxypeptidase C, peptidase S13"/>
    <property type="match status" value="1"/>
</dbReference>
<dbReference type="Proteomes" id="UP000564629">
    <property type="component" value="Unassembled WGS sequence"/>
</dbReference>
<keyword evidence="4" id="KW-0645">Protease</keyword>
<dbReference type="PANTHER" id="PTHR30023:SF0">
    <property type="entry name" value="PENICILLIN-SENSITIVE CARBOXYPEPTIDASE A"/>
    <property type="match status" value="1"/>
</dbReference>
<reference evidence="5 7" key="2">
    <citation type="submission" date="2020-08" db="EMBL/GenBank/DDBJ databases">
        <title>Sequencing the genomes of 1000 actinobacteria strains.</title>
        <authorList>
            <person name="Klenk H.-P."/>
        </authorList>
    </citation>
    <scope>NUCLEOTIDE SEQUENCE [LARGE SCALE GENOMIC DNA]</scope>
    <source>
        <strain evidence="5 7">DSM 9581</strain>
    </source>
</reference>
<dbReference type="Pfam" id="PF02113">
    <property type="entry name" value="Peptidase_S13"/>
    <property type="match status" value="2"/>
</dbReference>
<accession>A0A511FAT5</accession>
<comment type="similarity">
    <text evidence="1">Belongs to the peptidase S13 family.</text>
</comment>
<dbReference type="AlphaFoldDB" id="A0A511FAT5"/>
<organism evidence="4 6">
    <name type="scientific">Cellulomonas hominis</name>
    <dbReference type="NCBI Taxonomy" id="156981"/>
    <lineage>
        <taxon>Bacteria</taxon>
        <taxon>Bacillati</taxon>
        <taxon>Actinomycetota</taxon>
        <taxon>Actinomycetes</taxon>
        <taxon>Micrococcales</taxon>
        <taxon>Cellulomonadaceae</taxon>
        <taxon>Cellulomonas</taxon>
    </lineage>
</organism>
<keyword evidence="6" id="KW-1185">Reference proteome</keyword>
<dbReference type="EC" id="3.4.21.-" evidence="5"/>
<name>A0A511FAT5_9CELL</name>
<dbReference type="GO" id="GO:0000270">
    <property type="term" value="P:peptidoglycan metabolic process"/>
    <property type="evidence" value="ECO:0007669"/>
    <property type="project" value="TreeGrafter"/>
</dbReference>
<dbReference type="EMBL" id="JACHDN010000001">
    <property type="protein sequence ID" value="MBB5472310.1"/>
    <property type="molecule type" value="Genomic_DNA"/>
</dbReference>
<evidence type="ECO:0000313" key="5">
    <source>
        <dbReference type="EMBL" id="MBB5472310.1"/>
    </source>
</evidence>
<dbReference type="RefSeq" id="WP_146835887.1">
    <property type="nucleotide sequence ID" value="NZ_BJVQ01000015.1"/>
</dbReference>
<comment type="caution">
    <text evidence="4">The sequence shown here is derived from an EMBL/GenBank/DDBJ whole genome shotgun (WGS) entry which is preliminary data.</text>
</comment>
<proteinExistence type="inferred from homology"/>
<dbReference type="NCBIfam" id="TIGR00666">
    <property type="entry name" value="PBP4"/>
    <property type="match status" value="1"/>
</dbReference>
<reference evidence="4 6" key="1">
    <citation type="submission" date="2019-07" db="EMBL/GenBank/DDBJ databases">
        <title>Whole genome shotgun sequence of Cellulomonas hominis NBRC 16055.</title>
        <authorList>
            <person name="Hosoyama A."/>
            <person name="Uohara A."/>
            <person name="Ohji S."/>
            <person name="Ichikawa N."/>
        </authorList>
    </citation>
    <scope>NUCLEOTIDE SEQUENCE [LARGE SCALE GENOMIC DNA]</scope>
    <source>
        <strain evidence="4 6">NBRC 16055</strain>
    </source>
</reference>
<dbReference type="Gene3D" id="3.40.710.10">
    <property type="entry name" value="DD-peptidase/beta-lactamase superfamily"/>
    <property type="match status" value="2"/>
</dbReference>
<dbReference type="PRINTS" id="PR00922">
    <property type="entry name" value="DADACBPTASE3"/>
</dbReference>
<dbReference type="EMBL" id="BJVQ01000015">
    <property type="protein sequence ID" value="GEL46352.1"/>
    <property type="molecule type" value="Genomic_DNA"/>
</dbReference>
<dbReference type="GO" id="GO:0009002">
    <property type="term" value="F:serine-type D-Ala-D-Ala carboxypeptidase activity"/>
    <property type="evidence" value="ECO:0007669"/>
    <property type="project" value="UniProtKB-EC"/>
</dbReference>
<gene>
    <name evidence="4" type="ORF">CHO01_14680</name>
    <name evidence="5" type="ORF">HNR08_001046</name>
</gene>
<evidence type="ECO:0000313" key="7">
    <source>
        <dbReference type="Proteomes" id="UP000564629"/>
    </source>
</evidence>
<dbReference type="PANTHER" id="PTHR30023">
    <property type="entry name" value="D-ALANYL-D-ALANINE CARBOXYPEPTIDASE"/>
    <property type="match status" value="1"/>
</dbReference>
<dbReference type="InterPro" id="IPR000667">
    <property type="entry name" value="Peptidase_S13"/>
</dbReference>
<dbReference type="GO" id="GO:0006508">
    <property type="term" value="P:proteolysis"/>
    <property type="evidence" value="ECO:0007669"/>
    <property type="project" value="InterPro"/>
</dbReference>
<evidence type="ECO:0000256" key="3">
    <source>
        <dbReference type="SAM" id="SignalP"/>
    </source>
</evidence>
<dbReference type="SUPFAM" id="SSF56601">
    <property type="entry name" value="beta-lactamase/transpeptidase-like"/>
    <property type="match status" value="1"/>
</dbReference>
<dbReference type="OrthoDB" id="56883at2"/>
<dbReference type="Proteomes" id="UP000321723">
    <property type="component" value="Unassembled WGS sequence"/>
</dbReference>
<keyword evidence="4" id="KW-0121">Carboxypeptidase</keyword>
<dbReference type="InterPro" id="IPR012338">
    <property type="entry name" value="Beta-lactam/transpept-like"/>
</dbReference>
<evidence type="ECO:0000256" key="2">
    <source>
        <dbReference type="ARBA" id="ARBA00022801"/>
    </source>
</evidence>
<sequence length="471" mass="46697">MARTARTVGAALLVVLLAGGAYATADAYDVVPGVVTLAPETAPAAPFPTAPGADAAATLAEVLPGLDPAAPQPDAAQVQAQLTALAADPRLGPSVGAVVADALTGEVLAEHGAAAARTPASTAKLVTGVAALTELGPERTFDTTARRGAGDQVVLVGGGDMMLAAGAGDAGAVNGRAGLADLAAQVAVQLRLAGIDSVSVALDDTLFTGPGLAPGWDPADVNMGYVAPVAALAVDVAKMSAGEYPPRYPDPALQAAGEFARRLGEAGITVTGSPTRVSEPATGDVLGVVSSAPVAEVAQYFLDTSDNTITEVVARMVALDLELPGSFQGATQAVLRTAQTLGVDTTGAVLQDASGLAEGSAIPPQMLLGLLELVVDPAHPELREVGTGMPVGGLTGTLTHRFESGAATGTVRAKTGSLKDVTSLAGTVLDADGRLLLFVLMADQTGAVGQTLPRQALDGFVTQLAGCGCRG</sequence>
<evidence type="ECO:0000313" key="6">
    <source>
        <dbReference type="Proteomes" id="UP000321723"/>
    </source>
</evidence>
<evidence type="ECO:0000256" key="1">
    <source>
        <dbReference type="ARBA" id="ARBA00006096"/>
    </source>
</evidence>
<keyword evidence="3" id="KW-0732">Signal</keyword>
<evidence type="ECO:0000313" key="4">
    <source>
        <dbReference type="EMBL" id="GEL46352.1"/>
    </source>
</evidence>
<dbReference type="EC" id="3.4.16.4" evidence="5"/>
<feature type="signal peptide" evidence="3">
    <location>
        <begin position="1"/>
        <end position="27"/>
    </location>
</feature>
<feature type="chain" id="PRO_5036131405" evidence="3">
    <location>
        <begin position="28"/>
        <end position="471"/>
    </location>
</feature>